<reference evidence="1" key="1">
    <citation type="submission" date="2014-09" db="EMBL/GenBank/DDBJ databases">
        <title>Genome sequence of the luminous mushroom Mycena chlorophos for searching fungal bioluminescence genes.</title>
        <authorList>
            <person name="Tanaka Y."/>
            <person name="Kasuga D."/>
            <person name="Oba Y."/>
            <person name="Hase S."/>
            <person name="Sato K."/>
            <person name="Oba Y."/>
            <person name="Sakakibara Y."/>
        </authorList>
    </citation>
    <scope>NUCLEOTIDE SEQUENCE</scope>
</reference>
<proteinExistence type="predicted"/>
<evidence type="ECO:0000313" key="2">
    <source>
        <dbReference type="Proteomes" id="UP000815677"/>
    </source>
</evidence>
<protein>
    <submittedName>
        <fullName evidence="1">Uncharacterized protein</fullName>
    </submittedName>
</protein>
<organism evidence="1 2">
    <name type="scientific">Mycena chlorophos</name>
    <name type="common">Agaric fungus</name>
    <name type="synonym">Agaricus chlorophos</name>
    <dbReference type="NCBI Taxonomy" id="658473"/>
    <lineage>
        <taxon>Eukaryota</taxon>
        <taxon>Fungi</taxon>
        <taxon>Dikarya</taxon>
        <taxon>Basidiomycota</taxon>
        <taxon>Agaricomycotina</taxon>
        <taxon>Agaricomycetes</taxon>
        <taxon>Agaricomycetidae</taxon>
        <taxon>Agaricales</taxon>
        <taxon>Marasmiineae</taxon>
        <taxon>Mycenaceae</taxon>
        <taxon>Mycena</taxon>
    </lineage>
</organism>
<accession>A0ABQ0MDN1</accession>
<gene>
    <name evidence="1" type="ORF">MCHLO_17228</name>
</gene>
<name>A0ABQ0MDN1_MYCCL</name>
<dbReference type="Proteomes" id="UP000815677">
    <property type="component" value="Unassembled WGS sequence"/>
</dbReference>
<keyword evidence="2" id="KW-1185">Reference proteome</keyword>
<evidence type="ECO:0000313" key="1">
    <source>
        <dbReference type="EMBL" id="GAT61179.1"/>
    </source>
</evidence>
<dbReference type="EMBL" id="DF849994">
    <property type="protein sequence ID" value="GAT61179.1"/>
    <property type="molecule type" value="Genomic_DNA"/>
</dbReference>
<sequence length="95" mass="10595">MQVRRNRSAWQANSWLGTLHTLTLIPSFDVSPGAWLALDHDLYESFTQLRKVEITVDGPFVAPVRDFVEALPCIRSAAGHALHDLQAFAGARIRP</sequence>